<dbReference type="Pfam" id="PF24883">
    <property type="entry name" value="NPHP3_N"/>
    <property type="match status" value="1"/>
</dbReference>
<dbReference type="PANTHER" id="PTHR24166">
    <property type="entry name" value="ROLLING PEBBLES, ISOFORM B"/>
    <property type="match status" value="1"/>
</dbReference>
<dbReference type="InterPro" id="IPR008576">
    <property type="entry name" value="MeTrfase_NTM1"/>
</dbReference>
<dbReference type="Gene3D" id="3.40.50.150">
    <property type="entry name" value="Vaccinia Virus protein VP39"/>
    <property type="match status" value="1"/>
</dbReference>
<name>A0A8H5IS96_9HYPO</name>
<dbReference type="Pfam" id="PF12796">
    <property type="entry name" value="Ank_2"/>
    <property type="match status" value="5"/>
</dbReference>
<feature type="repeat" description="ANK" evidence="7">
    <location>
        <begin position="1074"/>
        <end position="1106"/>
    </location>
</feature>
<evidence type="ECO:0000256" key="1">
    <source>
        <dbReference type="ARBA" id="ARBA00009059"/>
    </source>
</evidence>
<dbReference type="InterPro" id="IPR031350">
    <property type="entry name" value="Goodbye_dom"/>
</dbReference>
<evidence type="ECO:0000256" key="3">
    <source>
        <dbReference type="ARBA" id="ARBA00022679"/>
    </source>
</evidence>
<dbReference type="InterPro" id="IPR050889">
    <property type="entry name" value="Dendritic_Spine_Reg/Scaffold"/>
</dbReference>
<evidence type="ECO:0000313" key="10">
    <source>
        <dbReference type="EMBL" id="KAF5541137.1"/>
    </source>
</evidence>
<keyword evidence="6 7" id="KW-0040">ANK repeat</keyword>
<comment type="similarity">
    <text evidence="1">Belongs to the methyltransferase superfamily. NTM1 family.</text>
</comment>
<dbReference type="Gene3D" id="1.25.40.20">
    <property type="entry name" value="Ankyrin repeat-containing domain"/>
    <property type="match status" value="5"/>
</dbReference>
<dbReference type="SUPFAM" id="SSF53335">
    <property type="entry name" value="S-adenosyl-L-methionine-dependent methyltransferases"/>
    <property type="match status" value="1"/>
</dbReference>
<proteinExistence type="inferred from homology"/>
<keyword evidence="11" id="KW-1185">Reference proteome</keyword>
<keyword evidence="4" id="KW-0949">S-adenosyl-L-methionine</keyword>
<feature type="repeat" description="ANK" evidence="7">
    <location>
        <begin position="1396"/>
        <end position="1428"/>
    </location>
</feature>
<dbReference type="InterPro" id="IPR056884">
    <property type="entry name" value="NPHP3-like_N"/>
</dbReference>
<feature type="domain" description="Nephrocystin 3-like N-terminal" evidence="9">
    <location>
        <begin position="521"/>
        <end position="684"/>
    </location>
</feature>
<gene>
    <name evidence="10" type="ORF">FNAPI_10311</name>
</gene>
<evidence type="ECO:0000256" key="4">
    <source>
        <dbReference type="ARBA" id="ARBA00022691"/>
    </source>
</evidence>
<sequence>MSNPPNSQPDSLIQAEKCKEYWETVASDSNGMLGGVLAVMPSVSRIDLQGSRTFLARLGIGIKSGRQRVPRVLEGGAGIGRITEGLLLKLADQVDVVEPVAKFTESLRGKPGVGEIHNVGLEKWEPTEGAVYDLIWIQWCIGHLNDDELVQFLEKCKAVLQKEHGLIVFKENLSTWGQDKFDELDGSVTRALMIGQWEKDAPDHSAYDYYQVFKTPELDVAPSFKTPHTSTSGILFYDAEFRTTYAPCPSLIPRRLVKACKTPKTSEKKAQVLEAIEDKEEKFKWRRHDGSQIDKFRTLVKEALAPIQLIGDIVVNATKTVYPATEAIFAAMRYLISVSKSVSADYDKLENFFEDLRSYLTRLSVLEHKIPAIAELRAALTEVLVSTLVLCAICTRYLKTKRIVKALRALLSGEDSELKEAYENLRKAVEREKEVVRNCILLGVEEGKFHARAAVTGINENLALTERIDKRLEYVIDRSNRMDGYLDTHEVAVERENLIKWLSSLDFCDKQRSLFSKHYGDTGKWLLDSDKFQDWFSASDEESTMLWCAGNPGSGKSVMMSTVINYLEEATKKDEVAIAYVYCDYKDKQTLSETNIWASVTRQLVEACSQLPPDIVSFRDKYLEKRSLPSDEERISLITSLSKRFRKTFILIDALDECPEENRDAFLRLASDVEASVHLMITSRMNLDLTESFGHLTQITIAARPSDVETYLDAKMRANSRMRSFLARDKALRNDIISTLVKKTDGMFLLAHLQIEYLCGRSNLRQVRSSLNSLVGKLEEFYDAAWQRIESLDEGDSLLAKKALSYVFYAKRPLTSEELFHALSVEPGDPELDDLAFTERHILLSVTAGLLQIGDDMDDARLIHLTLHEYLSKHQGRFLEPENHLAKTCLTYLSFDVFSTGPCEAEQELDKRIGHYALLVYASHHWGDHFAAGQSDDDVGEILDFLEDEKKLASLMQAMCIPRHRTAGWHEAFPKEFTPLHAVAYWGLYDVLEPALATGVSIDHQDSHGMSALHLASRRGFAKLVQAFLLKGADTDLMNERGETAMLWAARNGHGKVMELLIANGADSTIEDDEGWTALHWAVINRHDNIVLMLLDQHARAVSDNSQTNKALILAAEAGSIGTLDLLLRLGAEVDAVDEQESPALHWAAPGGHEQVATILLRNGANPNSRDCYENTPLHWAIPYEGITRLLLCNGANSNYVNDAKQSPLHWSAHAGFANSTSALLEYGGDPNAPDSRGVTPLHMAVMQGHEPIVAQLLGAGADVNTKDDDGWTPLHAAVVRGHDNLVKLLASRVDDAQEILDKLHSELLSQDHRNMLEETASNKSHGSIVVSGLRTAVNSGYKERIMSLIESGADIDAQDPIGESTALTQAAEQGRADLASLLLANGANANQREKHGQTALHIAARTGHHDVVAILVAEGADIDARVYGWTPMLLAAKNERFGVLDYLIRRGANVNSVDYCGRTALHWAAKNGCMASTHLLLEMGADVQIKDHMGKTPYDWAVEEQHGFVASMLHLSEN</sequence>
<dbReference type="Gene3D" id="3.40.50.300">
    <property type="entry name" value="P-loop containing nucleotide triphosphate hydrolases"/>
    <property type="match status" value="1"/>
</dbReference>
<dbReference type="InterPro" id="IPR027417">
    <property type="entry name" value="P-loop_NTPase"/>
</dbReference>
<organism evidence="10 11">
    <name type="scientific">Fusarium napiforme</name>
    <dbReference type="NCBI Taxonomy" id="42672"/>
    <lineage>
        <taxon>Eukaryota</taxon>
        <taxon>Fungi</taxon>
        <taxon>Dikarya</taxon>
        <taxon>Ascomycota</taxon>
        <taxon>Pezizomycotina</taxon>
        <taxon>Sordariomycetes</taxon>
        <taxon>Hypocreomycetidae</taxon>
        <taxon>Hypocreales</taxon>
        <taxon>Nectriaceae</taxon>
        <taxon>Fusarium</taxon>
        <taxon>Fusarium fujikuroi species complex</taxon>
    </lineage>
</organism>
<comment type="caution">
    <text evidence="10">The sequence shown here is derived from an EMBL/GenBank/DDBJ whole genome shotgun (WGS) entry which is preliminary data.</text>
</comment>
<dbReference type="SUPFAM" id="SSF52540">
    <property type="entry name" value="P-loop containing nucleoside triphosphate hydrolases"/>
    <property type="match status" value="1"/>
</dbReference>
<dbReference type="Pfam" id="PF17109">
    <property type="entry name" value="Goodbye"/>
    <property type="match status" value="1"/>
</dbReference>
<feature type="repeat" description="ANK" evidence="7">
    <location>
        <begin position="1237"/>
        <end position="1269"/>
    </location>
</feature>
<feature type="domain" description="Fungal STAND N-terminal Goodbye" evidence="8">
    <location>
        <begin position="266"/>
        <end position="364"/>
    </location>
</feature>
<dbReference type="InterPro" id="IPR029063">
    <property type="entry name" value="SAM-dependent_MTases_sf"/>
</dbReference>
<dbReference type="GO" id="GO:0032259">
    <property type="term" value="P:methylation"/>
    <property type="evidence" value="ECO:0007669"/>
    <property type="project" value="UniProtKB-KW"/>
</dbReference>
<dbReference type="InterPro" id="IPR036770">
    <property type="entry name" value="Ankyrin_rpt-contain_sf"/>
</dbReference>
<reference evidence="10 11" key="1">
    <citation type="submission" date="2020-05" db="EMBL/GenBank/DDBJ databases">
        <title>Identification and distribution of gene clusters putatively required for synthesis of sphingolipid metabolism inhibitors in phylogenetically diverse species of the filamentous fungus Fusarium.</title>
        <authorList>
            <person name="Kim H.-S."/>
            <person name="Busman M."/>
            <person name="Brown D.W."/>
            <person name="Divon H."/>
            <person name="Uhlig S."/>
            <person name="Proctor R.H."/>
        </authorList>
    </citation>
    <scope>NUCLEOTIDE SEQUENCE [LARGE SCALE GENOMIC DNA]</scope>
    <source>
        <strain evidence="10 11">NRRL 25196</strain>
    </source>
</reference>
<dbReference type="EMBL" id="JAAOAO010000453">
    <property type="protein sequence ID" value="KAF5541137.1"/>
    <property type="molecule type" value="Genomic_DNA"/>
</dbReference>
<feature type="repeat" description="ANK" evidence="7">
    <location>
        <begin position="1140"/>
        <end position="1172"/>
    </location>
</feature>
<dbReference type="SUPFAM" id="SSF48403">
    <property type="entry name" value="Ankyrin repeat"/>
    <property type="match status" value="2"/>
</dbReference>
<feature type="repeat" description="ANK" evidence="7">
    <location>
        <begin position="1041"/>
        <end position="1073"/>
    </location>
</feature>
<feature type="repeat" description="ANK" evidence="7">
    <location>
        <begin position="1204"/>
        <end position="1236"/>
    </location>
</feature>
<feature type="repeat" description="ANK" evidence="7">
    <location>
        <begin position="1461"/>
        <end position="1493"/>
    </location>
</feature>
<feature type="repeat" description="ANK" evidence="7">
    <location>
        <begin position="1107"/>
        <end position="1139"/>
    </location>
</feature>
<dbReference type="PRINTS" id="PR01415">
    <property type="entry name" value="ANKYRIN"/>
</dbReference>
<keyword evidence="3" id="KW-0808">Transferase</keyword>
<feature type="repeat" description="ANK" evidence="7">
    <location>
        <begin position="1270"/>
        <end position="1290"/>
    </location>
</feature>
<evidence type="ECO:0000256" key="7">
    <source>
        <dbReference type="PROSITE-ProRule" id="PRU00023"/>
    </source>
</evidence>
<dbReference type="PANTHER" id="PTHR24166:SF48">
    <property type="entry name" value="PROTEIN VAPYRIN"/>
    <property type="match status" value="1"/>
</dbReference>
<dbReference type="InterPro" id="IPR002110">
    <property type="entry name" value="Ankyrin_rpt"/>
</dbReference>
<feature type="repeat" description="ANK" evidence="7">
    <location>
        <begin position="1363"/>
        <end position="1395"/>
    </location>
</feature>
<keyword evidence="5" id="KW-0677">Repeat</keyword>
<evidence type="ECO:0000313" key="11">
    <source>
        <dbReference type="Proteomes" id="UP000574317"/>
    </source>
</evidence>
<dbReference type="PROSITE" id="PS50088">
    <property type="entry name" value="ANK_REPEAT"/>
    <property type="match status" value="12"/>
</dbReference>
<dbReference type="PROSITE" id="PS50297">
    <property type="entry name" value="ANK_REP_REGION"/>
    <property type="match status" value="9"/>
</dbReference>
<evidence type="ECO:0000259" key="9">
    <source>
        <dbReference type="Pfam" id="PF24883"/>
    </source>
</evidence>
<evidence type="ECO:0000256" key="6">
    <source>
        <dbReference type="ARBA" id="ARBA00023043"/>
    </source>
</evidence>
<evidence type="ECO:0000259" key="8">
    <source>
        <dbReference type="Pfam" id="PF17109"/>
    </source>
</evidence>
<feature type="repeat" description="ANK" evidence="7">
    <location>
        <begin position="1428"/>
        <end position="1460"/>
    </location>
</feature>
<keyword evidence="2" id="KW-0489">Methyltransferase</keyword>
<dbReference type="SMART" id="SM00248">
    <property type="entry name" value="ANK"/>
    <property type="match status" value="15"/>
</dbReference>
<accession>A0A8H5IS96</accession>
<evidence type="ECO:0000256" key="5">
    <source>
        <dbReference type="ARBA" id="ARBA00022737"/>
    </source>
</evidence>
<feature type="repeat" description="ANK" evidence="7">
    <location>
        <begin position="1008"/>
        <end position="1040"/>
    </location>
</feature>
<dbReference type="CDD" id="cd02440">
    <property type="entry name" value="AdoMet_MTases"/>
    <property type="match status" value="1"/>
</dbReference>
<evidence type="ECO:0000256" key="2">
    <source>
        <dbReference type="ARBA" id="ARBA00022603"/>
    </source>
</evidence>
<dbReference type="Proteomes" id="UP000574317">
    <property type="component" value="Unassembled WGS sequence"/>
</dbReference>
<dbReference type="Pfam" id="PF05891">
    <property type="entry name" value="Methyltransf_PK"/>
    <property type="match status" value="1"/>
</dbReference>
<protein>
    <submittedName>
        <fullName evidence="10">Ankyrin repeat-containing protein</fullName>
    </submittedName>
</protein>
<dbReference type="GO" id="GO:0008276">
    <property type="term" value="F:protein methyltransferase activity"/>
    <property type="evidence" value="ECO:0007669"/>
    <property type="project" value="UniProtKB-ARBA"/>
</dbReference>